<keyword evidence="2" id="KW-1185">Reference proteome</keyword>
<dbReference type="AlphaFoldDB" id="A0AAD4FG31"/>
<dbReference type="EMBL" id="JAANER010000005">
    <property type="protein sequence ID" value="KAG9189894.1"/>
    <property type="molecule type" value="Genomic_DNA"/>
</dbReference>
<comment type="caution">
    <text evidence="1">The sequence shown here is derived from an EMBL/GenBank/DDBJ whole genome shotgun (WGS) entry which is preliminary data.</text>
</comment>
<dbReference type="Proteomes" id="UP001199106">
    <property type="component" value="Unassembled WGS sequence"/>
</dbReference>
<proteinExistence type="predicted"/>
<evidence type="ECO:0000313" key="1">
    <source>
        <dbReference type="EMBL" id="KAG9189894.1"/>
    </source>
</evidence>
<sequence>MRADRFPDSGSFDNSPCFCIIPTIERMKPLCLQGKSTGALAQDWNHYTTRYRKAKIVDKNGGEMKARLLYLRKWTYRAHTSFTQIDEIKLDELMNVARRHIKTHDSDMDEFREACVDVEIYVYIRAHLLAMEEAVKELLADFRVFLLWLHDQSITVGEDKGVGRLLGDAVKVIATADRAIYDDTKAEIKEKVYAAELRYP</sequence>
<gene>
    <name evidence="1" type="ORF">G6011_06762</name>
</gene>
<organism evidence="1 2">
    <name type="scientific">Alternaria panax</name>
    <dbReference type="NCBI Taxonomy" id="48097"/>
    <lineage>
        <taxon>Eukaryota</taxon>
        <taxon>Fungi</taxon>
        <taxon>Dikarya</taxon>
        <taxon>Ascomycota</taxon>
        <taxon>Pezizomycotina</taxon>
        <taxon>Dothideomycetes</taxon>
        <taxon>Pleosporomycetidae</taxon>
        <taxon>Pleosporales</taxon>
        <taxon>Pleosporineae</taxon>
        <taxon>Pleosporaceae</taxon>
        <taxon>Alternaria</taxon>
        <taxon>Alternaria sect. Panax</taxon>
    </lineage>
</organism>
<name>A0AAD4FG31_9PLEO</name>
<accession>A0AAD4FG31</accession>
<evidence type="ECO:0000313" key="2">
    <source>
        <dbReference type="Proteomes" id="UP001199106"/>
    </source>
</evidence>
<protein>
    <submittedName>
        <fullName evidence="1">Uncharacterized protein</fullName>
    </submittedName>
</protein>
<reference evidence="1" key="1">
    <citation type="submission" date="2021-07" db="EMBL/GenBank/DDBJ databases">
        <title>Genome Resource of American Ginseng Black Spot Pathogen Alternaria panax.</title>
        <authorList>
            <person name="Qiu C."/>
            <person name="Wang W."/>
            <person name="Liu Z."/>
        </authorList>
    </citation>
    <scope>NUCLEOTIDE SEQUENCE</scope>
    <source>
        <strain evidence="1">BNCC115425</strain>
    </source>
</reference>